<proteinExistence type="predicted"/>
<dbReference type="Proteomes" id="UP000023758">
    <property type="component" value="Unassembled WGS sequence"/>
</dbReference>
<dbReference type="GO" id="GO:0031624">
    <property type="term" value="F:ubiquitin conjugating enzyme binding"/>
    <property type="evidence" value="ECO:0007669"/>
    <property type="project" value="TreeGrafter"/>
</dbReference>
<dbReference type="GO" id="GO:0043161">
    <property type="term" value="P:proteasome-mediated ubiquitin-dependent protein catabolic process"/>
    <property type="evidence" value="ECO:0007669"/>
    <property type="project" value="TreeGrafter"/>
</dbReference>
<gene>
    <name evidence="1" type="ORF">H103_06728</name>
</gene>
<organism evidence="1">
    <name type="scientific">Trichophyton rubrum CBS 288.86</name>
    <dbReference type="NCBI Taxonomy" id="1215330"/>
    <lineage>
        <taxon>Eukaryota</taxon>
        <taxon>Fungi</taxon>
        <taxon>Dikarya</taxon>
        <taxon>Ascomycota</taxon>
        <taxon>Pezizomycotina</taxon>
        <taxon>Eurotiomycetes</taxon>
        <taxon>Eurotiomycetidae</taxon>
        <taxon>Onygenales</taxon>
        <taxon>Arthrodermataceae</taxon>
        <taxon>Trichophyton</taxon>
    </lineage>
</organism>
<dbReference type="Pfam" id="PF09814">
    <property type="entry name" value="HECT_2"/>
    <property type="match status" value="1"/>
</dbReference>
<dbReference type="InterPro" id="IPR019193">
    <property type="entry name" value="UBQ-conj_enz_E2-bd_prot"/>
</dbReference>
<dbReference type="GO" id="GO:0006513">
    <property type="term" value="P:protein monoubiquitination"/>
    <property type="evidence" value="ECO:0007669"/>
    <property type="project" value="TreeGrafter"/>
</dbReference>
<dbReference type="AlphaFoldDB" id="A0A022VUB0"/>
<dbReference type="PANTHER" id="PTHR31531">
    <property type="entry name" value="E3 UBIQUITIN-PROTEIN LIGASE E3D FAMILY MEMBER"/>
    <property type="match status" value="1"/>
</dbReference>
<dbReference type="OrthoDB" id="386949at2759"/>
<reference evidence="1" key="1">
    <citation type="submission" date="2014-02" db="EMBL/GenBank/DDBJ databases">
        <title>The Genome Sequence of Trichophyton rubrum (morphotype fischeri) CBS 288.86.</title>
        <authorList>
            <consortium name="The Broad Institute Genomics Platform"/>
            <person name="Cuomo C.A."/>
            <person name="White T.C."/>
            <person name="Graser Y."/>
            <person name="Martinez-Rossi N."/>
            <person name="Heitman J."/>
            <person name="Young S.K."/>
            <person name="Zeng Q."/>
            <person name="Gargeya S."/>
            <person name="Abouelleil A."/>
            <person name="Alvarado L."/>
            <person name="Chapman S.B."/>
            <person name="Gainer-Dewar J."/>
            <person name="Goldberg J."/>
            <person name="Griggs A."/>
            <person name="Gujja S."/>
            <person name="Hansen M."/>
            <person name="Howarth C."/>
            <person name="Imamovic A."/>
            <person name="Larimer J."/>
            <person name="Martinez D."/>
            <person name="Murphy C."/>
            <person name="Pearson M.D."/>
            <person name="Persinoti G."/>
            <person name="Poon T."/>
            <person name="Priest M."/>
            <person name="Roberts A.D."/>
            <person name="Saif S."/>
            <person name="Shea T.D."/>
            <person name="Sykes S.N."/>
            <person name="Wortman J."/>
            <person name="Nusbaum C."/>
            <person name="Birren B."/>
        </authorList>
    </citation>
    <scope>NUCLEOTIDE SEQUENCE [LARGE SCALE GENOMIC DNA]</scope>
    <source>
        <strain evidence="1">CBS 288.86</strain>
    </source>
</reference>
<dbReference type="GO" id="GO:0051865">
    <property type="term" value="P:protein autoubiquitination"/>
    <property type="evidence" value="ECO:0007669"/>
    <property type="project" value="TreeGrafter"/>
</dbReference>
<dbReference type="GO" id="GO:0000209">
    <property type="term" value="P:protein polyubiquitination"/>
    <property type="evidence" value="ECO:0007669"/>
    <property type="project" value="TreeGrafter"/>
</dbReference>
<dbReference type="HOGENOM" id="CLU_029122_1_1_1"/>
<dbReference type="GO" id="GO:0030332">
    <property type="term" value="F:cyclin binding"/>
    <property type="evidence" value="ECO:0007669"/>
    <property type="project" value="TreeGrafter"/>
</dbReference>
<dbReference type="GO" id="GO:0005829">
    <property type="term" value="C:cytosol"/>
    <property type="evidence" value="ECO:0007669"/>
    <property type="project" value="TreeGrafter"/>
</dbReference>
<dbReference type="GO" id="GO:0000151">
    <property type="term" value="C:ubiquitin ligase complex"/>
    <property type="evidence" value="ECO:0007669"/>
    <property type="project" value="TreeGrafter"/>
</dbReference>
<protein>
    <recommendedName>
        <fullName evidence="2">Ubiquitin-conjugating enzyme E2C-binding protein</fullName>
    </recommendedName>
</protein>
<dbReference type="GO" id="GO:0005634">
    <property type="term" value="C:nucleus"/>
    <property type="evidence" value="ECO:0007669"/>
    <property type="project" value="TreeGrafter"/>
</dbReference>
<sequence length="430" mass="47143">MASSSPPESCVQLYAELLANIRQIRFYVTTKDAVRNDSRPVVTLDSSRSLVTVSHSDKTLTLKLPLSISARAREHLATSQATSHGGENEYSFRLPIDEASSAVDVTSSHDYTSMSPWPAKNMTAQTCICCRCCANILFSPREAQNIIWKDLPSADWAEMMDLWHCHKPDPIPSKDGDTDFTSLNGDTKGYGASNRVVCKPGTVFVNITSFVMTQGDCQGAKMTIAKGDSSFDQGINSFPPHSVPNLCCKSCGSTVGEMQNSLQGIELFKASVSISHQENCASGTCIDKNLLENYPPELIVGFQLLESVERSGTRRFAIHCGSADNQQHNGLLAWVFNTDLRYSFKDTSSASRSISAKCAMKVFYKHVANVQPLVNPDLGMPSVTSLEELRLPLHIYHCIKTVLEKSTSLLPPSGRKFGEWEIGLLDLESA</sequence>
<dbReference type="EMBL" id="KK207895">
    <property type="protein sequence ID" value="EZF49837.1"/>
    <property type="molecule type" value="Genomic_DNA"/>
</dbReference>
<dbReference type="PANTHER" id="PTHR31531:SF2">
    <property type="entry name" value="E3 UBIQUITIN-PROTEIN LIGASE E3D"/>
    <property type="match status" value="1"/>
</dbReference>
<accession>A0A022VUB0</accession>
<evidence type="ECO:0008006" key="2">
    <source>
        <dbReference type="Google" id="ProtNLM"/>
    </source>
</evidence>
<dbReference type="GO" id="GO:0061630">
    <property type="term" value="F:ubiquitin protein ligase activity"/>
    <property type="evidence" value="ECO:0007669"/>
    <property type="project" value="TreeGrafter"/>
</dbReference>
<evidence type="ECO:0000313" key="1">
    <source>
        <dbReference type="EMBL" id="EZF49837.1"/>
    </source>
</evidence>
<name>A0A022VUB0_TRIRU</name>